<reference evidence="5 6" key="1">
    <citation type="submission" date="2021-10" db="EMBL/GenBank/DDBJ databases">
        <title>Streptomyces gossypii sp. nov., isolated from soil collected from cotton field.</title>
        <authorList>
            <person name="Ge X."/>
            <person name="Chen X."/>
            <person name="Liu W."/>
        </authorList>
    </citation>
    <scope>NUCLEOTIDE SEQUENCE [LARGE SCALE GENOMIC DNA]</scope>
    <source>
        <strain evidence="5 6">N2-109</strain>
    </source>
</reference>
<keyword evidence="3" id="KW-0732">Signal</keyword>
<keyword evidence="6" id="KW-1185">Reference proteome</keyword>
<dbReference type="SUPFAM" id="SSF53300">
    <property type="entry name" value="vWA-like"/>
    <property type="match status" value="1"/>
</dbReference>
<dbReference type="Pfam" id="PF13519">
    <property type="entry name" value="VWA_2"/>
    <property type="match status" value="1"/>
</dbReference>
<evidence type="ECO:0000256" key="2">
    <source>
        <dbReference type="SAM" id="Phobius"/>
    </source>
</evidence>
<feature type="region of interest" description="Disordered" evidence="1">
    <location>
        <begin position="655"/>
        <end position="679"/>
    </location>
</feature>
<dbReference type="Proteomes" id="UP001156389">
    <property type="component" value="Unassembled WGS sequence"/>
</dbReference>
<evidence type="ECO:0000259" key="4">
    <source>
        <dbReference type="PROSITE" id="PS50234"/>
    </source>
</evidence>
<keyword evidence="2" id="KW-0472">Membrane</keyword>
<dbReference type="SMART" id="SM00327">
    <property type="entry name" value="VWA"/>
    <property type="match status" value="1"/>
</dbReference>
<sequence>MARHQTMRVSAVVSGAIALLAALGAPGAALPQTTAARSVVADDNKSDGDAADGDSSMVMVLDSSGSMADGDGAGSTRIAAARKAVGTVVDSLPDGYPTGLRVYGADKARGCDDTRLAKPVEALDREGIKQAVAEVEPKGDTPIGLSLRKAGEDLPKTPDGAIGRRSILLVSDGEDTCGTPEPCEVAAQLGGQGIDLRIDAIGFQVGGKARKELQCIAEAGHGSYYDAPDAKALARQLQRAAQLSADGYRFEGEQITGGDAADQAEEIAPGQYLDTIGPGETRWYSAPLDSASTAGFSATAVPQPGVPVGSLDGLEVKLTGPGEYTPTCGQDRARFGQDEGAFPLPAAASRIPSEDGGAGCDEAGTYRFSVTRHSEASSDQGRWPLELRHSVEEPLKKGVTPAQSQPEYGAGGKEAELPTGAPEDIEGGTGFNDAKEIGKGVYRDKLLPAQTRWYKVPVGWGQQLRYDAEFANEPTLDDGAGEFSFVRTAAYSPSRAPLSSSEFTQQKLYTGEPTAVSLGSVPVSWTNRYEIAGSVTPVHRDGDYYIAVTLGADAVEIAENTAIGVVLRVDVKGREKTGPQHNAPVKAADGKQGDGGGDGGAGEDGGGDEGTAATGADDDSAGWTGPVVAAVAGGTGIALLAGLAFAYARARRGNNGPAAGSGPASGPGSGPGSTTGGAW</sequence>
<comment type="caution">
    <text evidence="5">The sequence shown here is derived from an EMBL/GenBank/DDBJ whole genome shotgun (WGS) entry which is preliminary data.</text>
</comment>
<keyword evidence="2" id="KW-1133">Transmembrane helix</keyword>
<proteinExistence type="predicted"/>
<dbReference type="RefSeq" id="WP_260216179.1">
    <property type="nucleotide sequence ID" value="NZ_JAJAGO010000002.1"/>
</dbReference>
<feature type="region of interest" description="Disordered" evidence="1">
    <location>
        <begin position="392"/>
        <end position="434"/>
    </location>
</feature>
<accession>A0ABT2JMS7</accession>
<name>A0ABT2JMS7_9ACTN</name>
<feature type="domain" description="VWFA" evidence="4">
    <location>
        <begin position="56"/>
        <end position="240"/>
    </location>
</feature>
<protein>
    <submittedName>
        <fullName evidence="5">VWA domain-containing protein</fullName>
    </submittedName>
</protein>
<dbReference type="InterPro" id="IPR002035">
    <property type="entry name" value="VWF_A"/>
</dbReference>
<feature type="compositionally biased region" description="Low complexity" evidence="1">
    <location>
        <begin position="610"/>
        <end position="620"/>
    </location>
</feature>
<feature type="compositionally biased region" description="Gly residues" evidence="1">
    <location>
        <begin position="593"/>
        <end position="604"/>
    </location>
</feature>
<dbReference type="InterPro" id="IPR036465">
    <property type="entry name" value="vWFA_dom_sf"/>
</dbReference>
<feature type="signal peptide" evidence="3">
    <location>
        <begin position="1"/>
        <end position="31"/>
    </location>
</feature>
<feature type="compositionally biased region" description="Gly residues" evidence="1">
    <location>
        <begin position="663"/>
        <end position="679"/>
    </location>
</feature>
<feature type="transmembrane region" description="Helical" evidence="2">
    <location>
        <begin position="627"/>
        <end position="648"/>
    </location>
</feature>
<dbReference type="PROSITE" id="PS50234">
    <property type="entry name" value="VWFA"/>
    <property type="match status" value="1"/>
</dbReference>
<evidence type="ECO:0000256" key="3">
    <source>
        <dbReference type="SAM" id="SignalP"/>
    </source>
</evidence>
<evidence type="ECO:0000256" key="1">
    <source>
        <dbReference type="SAM" id="MobiDB-lite"/>
    </source>
</evidence>
<organism evidence="5 6">
    <name type="scientific">Streptomyces gossypii</name>
    <dbReference type="NCBI Taxonomy" id="2883101"/>
    <lineage>
        <taxon>Bacteria</taxon>
        <taxon>Bacillati</taxon>
        <taxon>Actinomycetota</taxon>
        <taxon>Actinomycetes</taxon>
        <taxon>Kitasatosporales</taxon>
        <taxon>Streptomycetaceae</taxon>
        <taxon>Streptomyces</taxon>
    </lineage>
</organism>
<dbReference type="Gene3D" id="3.40.50.410">
    <property type="entry name" value="von Willebrand factor, type A domain"/>
    <property type="match status" value="1"/>
</dbReference>
<keyword evidence="2" id="KW-0812">Transmembrane</keyword>
<evidence type="ECO:0000313" key="5">
    <source>
        <dbReference type="EMBL" id="MCT2589187.1"/>
    </source>
</evidence>
<dbReference type="EMBL" id="JAJAGO010000002">
    <property type="protein sequence ID" value="MCT2589187.1"/>
    <property type="molecule type" value="Genomic_DNA"/>
</dbReference>
<feature type="region of interest" description="Disordered" evidence="1">
    <location>
        <begin position="575"/>
        <end position="620"/>
    </location>
</feature>
<evidence type="ECO:0000313" key="6">
    <source>
        <dbReference type="Proteomes" id="UP001156389"/>
    </source>
</evidence>
<feature type="chain" id="PRO_5047450988" evidence="3">
    <location>
        <begin position="32"/>
        <end position="679"/>
    </location>
</feature>
<gene>
    <name evidence="5" type="ORF">LHJ74_04435</name>
</gene>